<dbReference type="PROSITE" id="PS50883">
    <property type="entry name" value="EAL"/>
    <property type="match status" value="1"/>
</dbReference>
<accession>A0A1N7KWQ8</accession>
<dbReference type="InterPro" id="IPR043128">
    <property type="entry name" value="Rev_trsase/Diguanyl_cyclase"/>
</dbReference>
<evidence type="ECO:0000259" key="3">
    <source>
        <dbReference type="PROSITE" id="PS50112"/>
    </source>
</evidence>
<feature type="domain" description="PAS" evidence="3">
    <location>
        <begin position="753"/>
        <end position="798"/>
    </location>
</feature>
<dbReference type="InterPro" id="IPR001610">
    <property type="entry name" value="PAC"/>
</dbReference>
<dbReference type="InterPro" id="IPR035919">
    <property type="entry name" value="EAL_sf"/>
</dbReference>
<dbReference type="Pfam" id="PF00990">
    <property type="entry name" value="GGDEF"/>
    <property type="match status" value="1"/>
</dbReference>
<dbReference type="SMART" id="SM00086">
    <property type="entry name" value="PAC"/>
    <property type="match status" value="3"/>
</dbReference>
<dbReference type="EMBL" id="FTOE01000003">
    <property type="protein sequence ID" value="SIS65971.1"/>
    <property type="molecule type" value="Genomic_DNA"/>
</dbReference>
<dbReference type="CDD" id="cd01948">
    <property type="entry name" value="EAL"/>
    <property type="match status" value="1"/>
</dbReference>
<organism evidence="7 8">
    <name type="scientific">Neptunomonas antarctica</name>
    <dbReference type="NCBI Taxonomy" id="619304"/>
    <lineage>
        <taxon>Bacteria</taxon>
        <taxon>Pseudomonadati</taxon>
        <taxon>Pseudomonadota</taxon>
        <taxon>Gammaproteobacteria</taxon>
        <taxon>Oceanospirillales</taxon>
        <taxon>Oceanospirillaceae</taxon>
        <taxon>Neptunomonas</taxon>
    </lineage>
</organism>
<dbReference type="Gene3D" id="3.30.450.20">
    <property type="entry name" value="PAS domain"/>
    <property type="match status" value="4"/>
</dbReference>
<dbReference type="SUPFAM" id="SSF141868">
    <property type="entry name" value="EAL domain-like"/>
    <property type="match status" value="1"/>
</dbReference>
<dbReference type="InterPro" id="IPR052155">
    <property type="entry name" value="Biofilm_reg_signaling"/>
</dbReference>
<gene>
    <name evidence="7" type="ORF">SAMN05421760_10332</name>
</gene>
<dbReference type="NCBIfam" id="TIGR00229">
    <property type="entry name" value="sensory_box"/>
    <property type="match status" value="2"/>
</dbReference>
<dbReference type="InterPro" id="IPR000014">
    <property type="entry name" value="PAS"/>
</dbReference>
<protein>
    <submittedName>
        <fullName evidence="7">PAS domain S-box-containing protein/diguanylate cyclase (GGDEF) domain-containing protein</fullName>
    </submittedName>
</protein>
<comment type="cofactor">
    <cofactor evidence="1">
        <name>Mg(2+)</name>
        <dbReference type="ChEBI" id="CHEBI:18420"/>
    </cofactor>
</comment>
<dbReference type="PROSITE" id="PS50887">
    <property type="entry name" value="GGDEF"/>
    <property type="match status" value="1"/>
</dbReference>
<feature type="domain" description="PAC" evidence="4">
    <location>
        <begin position="826"/>
        <end position="878"/>
    </location>
</feature>
<evidence type="ECO:0000313" key="8">
    <source>
        <dbReference type="Proteomes" id="UP000185999"/>
    </source>
</evidence>
<dbReference type="SUPFAM" id="SSF55785">
    <property type="entry name" value="PYP-like sensor domain (PAS domain)"/>
    <property type="match status" value="4"/>
</dbReference>
<keyword evidence="8" id="KW-1185">Reference proteome</keyword>
<feature type="domain" description="EAL" evidence="5">
    <location>
        <begin position="1052"/>
        <end position="1307"/>
    </location>
</feature>
<feature type="domain" description="GGDEF" evidence="6">
    <location>
        <begin position="910"/>
        <end position="1043"/>
    </location>
</feature>
<dbReference type="InterPro" id="IPR000160">
    <property type="entry name" value="GGDEF_dom"/>
</dbReference>
<dbReference type="Pfam" id="PF08447">
    <property type="entry name" value="PAS_3"/>
    <property type="match status" value="1"/>
</dbReference>
<dbReference type="InterPro" id="IPR000700">
    <property type="entry name" value="PAS-assoc_C"/>
</dbReference>
<dbReference type="InterPro" id="IPR015168">
    <property type="entry name" value="SsuA/THI5"/>
</dbReference>
<keyword evidence="2" id="KW-1133">Transmembrane helix</keyword>
<keyword evidence="2" id="KW-0812">Transmembrane</keyword>
<dbReference type="PROSITE" id="PS50112">
    <property type="entry name" value="PAS"/>
    <property type="match status" value="2"/>
</dbReference>
<name>A0A1N7KWQ8_9GAMM</name>
<dbReference type="Pfam" id="PF09084">
    <property type="entry name" value="NMT1"/>
    <property type="match status" value="1"/>
</dbReference>
<dbReference type="InterPro" id="IPR001633">
    <property type="entry name" value="EAL_dom"/>
</dbReference>
<dbReference type="STRING" id="619304.SAMN05421760_10332"/>
<dbReference type="Pfam" id="PF13426">
    <property type="entry name" value="PAS_9"/>
    <property type="match status" value="1"/>
</dbReference>
<dbReference type="CDD" id="cd00130">
    <property type="entry name" value="PAS"/>
    <property type="match status" value="2"/>
</dbReference>
<feature type="domain" description="PAC" evidence="4">
    <location>
        <begin position="457"/>
        <end position="509"/>
    </location>
</feature>
<dbReference type="SMART" id="SM00091">
    <property type="entry name" value="PAS"/>
    <property type="match status" value="4"/>
</dbReference>
<evidence type="ECO:0000259" key="6">
    <source>
        <dbReference type="PROSITE" id="PS50887"/>
    </source>
</evidence>
<dbReference type="Gene3D" id="2.10.70.100">
    <property type="match status" value="1"/>
</dbReference>
<evidence type="ECO:0000256" key="1">
    <source>
        <dbReference type="ARBA" id="ARBA00001946"/>
    </source>
</evidence>
<keyword evidence="2" id="KW-0472">Membrane</keyword>
<dbReference type="FunFam" id="3.30.70.270:FF:000001">
    <property type="entry name" value="Diguanylate cyclase domain protein"/>
    <property type="match status" value="1"/>
</dbReference>
<dbReference type="Pfam" id="PF00563">
    <property type="entry name" value="EAL"/>
    <property type="match status" value="1"/>
</dbReference>
<dbReference type="NCBIfam" id="TIGR00254">
    <property type="entry name" value="GGDEF"/>
    <property type="match status" value="1"/>
</dbReference>
<dbReference type="SUPFAM" id="SSF53850">
    <property type="entry name" value="Periplasmic binding protein-like II"/>
    <property type="match status" value="1"/>
</dbReference>
<dbReference type="InterPro" id="IPR029787">
    <property type="entry name" value="Nucleotide_cyclase"/>
</dbReference>
<dbReference type="Gene3D" id="3.30.70.270">
    <property type="match status" value="1"/>
</dbReference>
<proteinExistence type="predicted"/>
<dbReference type="GO" id="GO:0003824">
    <property type="term" value="F:catalytic activity"/>
    <property type="evidence" value="ECO:0007669"/>
    <property type="project" value="UniProtKB-ARBA"/>
</dbReference>
<dbReference type="Gene3D" id="3.20.20.450">
    <property type="entry name" value="EAL domain"/>
    <property type="match status" value="1"/>
</dbReference>
<evidence type="ECO:0000259" key="4">
    <source>
        <dbReference type="PROSITE" id="PS50113"/>
    </source>
</evidence>
<evidence type="ECO:0000259" key="5">
    <source>
        <dbReference type="PROSITE" id="PS50883"/>
    </source>
</evidence>
<dbReference type="PROSITE" id="PS50113">
    <property type="entry name" value="PAC"/>
    <property type="match status" value="3"/>
</dbReference>
<dbReference type="OrthoDB" id="9180959at2"/>
<sequence>MFCDAIQRQVRLICWRSLVSSLVRQVFLLICLLPVCVAASQQLETVTLQLKYYHQFQFAGYYAALEKGFYKEAGLDVKINAHAPGLKSSIDEVLSGTTEYGIADSSLVMERLAGKPVVVLADIFQKSPSAWIVREDSGISGVHDFAGKRVMYNPGSTSELLAMLQVEGIPANKVNLTPASFNIQDLVGGHIDAFNGYLTNEPYLLQEQGVPYRIISPINYGIESYGDVLFTTESEIENHPERAKAFLAASLKGWGYAMEHSDEIIDLIRTKYNLTKSVSHLKFEAEAMRSLILPDLVEIGHINPGRWRVIAQNFVALGSTDVDYDLLNGFIFDPTPNPHDHRKIYAVIAAAVSLALVFLGLAIWVGRLNTRLKTSEQHIREREENLNEAQKIAHLASWDWDVSSNEVTWSDELYRMFGLEPGEIPPVYDYYLNAINPDDHAHTLKALKKALANEGDYDVEYRLIRKNGEECIVHSQAIIKRDSEGKPVRMIGTSHDITDRRQTEAALQKSEQKLRYLFDHMTEGFMLCDIICDEKGIPCDYRILEANTASDAQLGMDASTMVGKTVLDVYPDVEQCWIEIYGEIALTKKPRSFTNYNHNTGRHYETSAFATENGQFAMLFKDVTLRKQAEEALREAEERLRLLVNQADLHLWSIDKDLKFTQSLGGGLVSLNMSPNEVVGQTLYQFLQTESPESLPIKAHLLALEGKQNNYESEWQGRHYQAQVTPQYDTNDQVVGCIGLAVDITYRKHADESLRREAVIFDNTDEGIMVTDAEGNIIRVNKAFTVISGYKSDEVVGKHPKLQQSGRHDKTFYKKMWDSISQNGQWRGEIWNQRKNGDIYPAWENITMVKDEQGRLTHYVAIFSDISVLKASEERFSHLAHHDSLTELPNRLRFRANLEQAIEGAKRHKHKIALLYLDLDGFKHINDTLGHAIGDEYLKKMAERLKKCVRAEDTVARIGGDEFTIVLTEVAHAGAAGLITEKIVQAVRQPITVNTATIDPSASIGICMYPDDAMDTDGMVKAADAAMYHAKAMGKNCYRFYTADLNSHMIERVLIEQGLRSAFEHEEFELLYQPQVSLANGKITGIEALIRWNHPERGLLLPGKFIGIADDMSLIDKISQWVLRTTISDYEQWFKNTSTQPRIAINITGRQISNEESIKQLLNILDELVSAENTIQFDFEITESSLERIEDTIDVINTLKQRGIIFSIDDFGTGHSSLSRLKQFPIDSLKIDQSFVSNLADDGDDKSIVSAIIAMAHSLNLSVIAEGVENQRQLDVLRALGCDEIQGFYFSKPVPASEIALLLEKTYR</sequence>
<dbReference type="SMART" id="SM00267">
    <property type="entry name" value="GGDEF"/>
    <property type="match status" value="1"/>
</dbReference>
<evidence type="ECO:0000256" key="2">
    <source>
        <dbReference type="SAM" id="Phobius"/>
    </source>
</evidence>
<dbReference type="CDD" id="cd01949">
    <property type="entry name" value="GGDEF"/>
    <property type="match status" value="1"/>
</dbReference>
<dbReference type="SUPFAM" id="SSF55073">
    <property type="entry name" value="Nucleotide cyclase"/>
    <property type="match status" value="1"/>
</dbReference>
<dbReference type="PANTHER" id="PTHR44757">
    <property type="entry name" value="DIGUANYLATE CYCLASE DGCP"/>
    <property type="match status" value="1"/>
</dbReference>
<feature type="domain" description="PAC" evidence="4">
    <location>
        <begin position="705"/>
        <end position="756"/>
    </location>
</feature>
<dbReference type="SMART" id="SM00052">
    <property type="entry name" value="EAL"/>
    <property type="match status" value="1"/>
</dbReference>
<reference evidence="8" key="1">
    <citation type="submission" date="2017-01" db="EMBL/GenBank/DDBJ databases">
        <authorList>
            <person name="Varghese N."/>
            <person name="Submissions S."/>
        </authorList>
    </citation>
    <scope>NUCLEOTIDE SEQUENCE [LARGE SCALE GENOMIC DNA]</scope>
    <source>
        <strain evidence="8">DSM 22306</strain>
    </source>
</reference>
<feature type="transmembrane region" description="Helical" evidence="2">
    <location>
        <begin position="344"/>
        <end position="365"/>
    </location>
</feature>
<dbReference type="InterPro" id="IPR013655">
    <property type="entry name" value="PAS_fold_3"/>
</dbReference>
<dbReference type="PANTHER" id="PTHR44757:SF2">
    <property type="entry name" value="BIOFILM ARCHITECTURE MAINTENANCE PROTEIN MBAA"/>
    <property type="match status" value="1"/>
</dbReference>
<dbReference type="InterPro" id="IPR035965">
    <property type="entry name" value="PAS-like_dom_sf"/>
</dbReference>
<dbReference type="Proteomes" id="UP000185999">
    <property type="component" value="Unassembled WGS sequence"/>
</dbReference>
<evidence type="ECO:0000313" key="7">
    <source>
        <dbReference type="EMBL" id="SIS65971.1"/>
    </source>
</evidence>
<feature type="domain" description="PAS" evidence="3">
    <location>
        <begin position="382"/>
        <end position="454"/>
    </location>
</feature>
<dbReference type="Gene3D" id="3.40.190.10">
    <property type="entry name" value="Periplasmic binding protein-like II"/>
    <property type="match status" value="2"/>
</dbReference>